<name>A0ABM5P9G2_DEHRP</name>
<keyword evidence="3" id="KW-1185">Reference proteome</keyword>
<keyword evidence="1" id="KW-1133">Transmembrane helix</keyword>
<dbReference type="EMBL" id="CP007033">
    <property type="protein sequence ID" value="AHF11397.1"/>
    <property type="molecule type" value="Genomic_DNA"/>
</dbReference>
<feature type="transmembrane region" description="Helical" evidence="1">
    <location>
        <begin position="6"/>
        <end position="30"/>
    </location>
</feature>
<keyword evidence="1" id="KW-0472">Membrane</keyword>
<dbReference type="RefSeq" id="WP_015045206.1">
    <property type="nucleotide sequence ID" value="NZ_CP007033.1"/>
</dbReference>
<protein>
    <submittedName>
        <fullName evidence="2">Uncharacterized protein</fullName>
    </submittedName>
</protein>
<reference evidence="2 3" key="1">
    <citation type="journal article" date="2013" name="Stand. Genomic Sci.">
        <title>Complete genome sequence of Dehalobacter restrictus PER-K23(T.).</title>
        <authorList>
            <person name="Kruse T."/>
            <person name="Maillard J."/>
            <person name="Goodwin L."/>
            <person name="Woyke T."/>
            <person name="Teshima H."/>
            <person name="Bruce D."/>
            <person name="Detter C."/>
            <person name="Tapia R."/>
            <person name="Han C."/>
            <person name="Huntemann M."/>
            <person name="Wei C.L."/>
            <person name="Han J."/>
            <person name="Chen A."/>
            <person name="Kyrpides N."/>
            <person name="Szeto E."/>
            <person name="Markowitz V."/>
            <person name="Ivanova N."/>
            <person name="Pagani I."/>
            <person name="Pati A."/>
            <person name="Pitluck S."/>
            <person name="Nolan M."/>
            <person name="Holliger C."/>
            <person name="Smidt H."/>
        </authorList>
    </citation>
    <scope>NUCLEOTIDE SEQUENCE [LARGE SCALE GENOMIC DNA]</scope>
    <source>
        <strain evidence="3">DSM 9455</strain>
    </source>
</reference>
<keyword evidence="1" id="KW-0812">Transmembrane</keyword>
<gene>
    <name evidence="2" type="ORF">DEHRE_09965</name>
</gene>
<accession>A0ABM5P9G2</accession>
<organism evidence="2 3">
    <name type="scientific">Dehalobacter restrictus (strain DSM 9455 / PER-K23)</name>
    <dbReference type="NCBI Taxonomy" id="871738"/>
    <lineage>
        <taxon>Bacteria</taxon>
        <taxon>Bacillati</taxon>
        <taxon>Bacillota</taxon>
        <taxon>Clostridia</taxon>
        <taxon>Eubacteriales</taxon>
        <taxon>Desulfitobacteriaceae</taxon>
        <taxon>Dehalobacter</taxon>
    </lineage>
</organism>
<evidence type="ECO:0000313" key="2">
    <source>
        <dbReference type="EMBL" id="AHF11397.1"/>
    </source>
</evidence>
<evidence type="ECO:0000256" key="1">
    <source>
        <dbReference type="SAM" id="Phobius"/>
    </source>
</evidence>
<sequence>MDANWVFAGFLMIIGIMKQIIQVIELFPFIRPVLPEINPKISMLVSAMQKYQKTIQESYVEKSIDVQLIKVDRQWYIIWITGNFLRVSQKMGIGYTNCQQTLKVISFTLKNQEPRSFMRYD</sequence>
<dbReference type="Proteomes" id="UP000018934">
    <property type="component" value="Chromosome"/>
</dbReference>
<evidence type="ECO:0000313" key="3">
    <source>
        <dbReference type="Proteomes" id="UP000018934"/>
    </source>
</evidence>
<proteinExistence type="predicted"/>